<accession>A0A7W8VBI6</accession>
<proteinExistence type="predicted"/>
<dbReference type="InterPro" id="IPR002818">
    <property type="entry name" value="DJ-1/PfpI"/>
</dbReference>
<keyword evidence="3" id="KW-1185">Reference proteome</keyword>
<comment type="caution">
    <text evidence="2">The sequence shown here is derived from an EMBL/GenBank/DDBJ whole genome shotgun (WGS) entry which is preliminary data.</text>
</comment>
<dbReference type="EMBL" id="JACHDB010000001">
    <property type="protein sequence ID" value="MBB5430361.1"/>
    <property type="molecule type" value="Genomic_DNA"/>
</dbReference>
<gene>
    <name evidence="2" type="ORF">HDA36_000445</name>
</gene>
<protein>
    <submittedName>
        <fullName evidence="2">Transcriptional regulator GlxA family with amidase domain</fullName>
    </submittedName>
</protein>
<dbReference type="Proteomes" id="UP000572635">
    <property type="component" value="Unassembled WGS sequence"/>
</dbReference>
<dbReference type="RefSeq" id="WP_184388188.1">
    <property type="nucleotide sequence ID" value="NZ_BAAAJD010000056.1"/>
</dbReference>
<evidence type="ECO:0000259" key="1">
    <source>
        <dbReference type="Pfam" id="PF01965"/>
    </source>
</evidence>
<dbReference type="PANTHER" id="PTHR43130:SF2">
    <property type="entry name" value="DJ-1_PFPI DOMAIN-CONTAINING PROTEIN"/>
    <property type="match status" value="1"/>
</dbReference>
<dbReference type="InterPro" id="IPR052158">
    <property type="entry name" value="INH-QAR"/>
</dbReference>
<feature type="domain" description="DJ-1/PfpI" evidence="1">
    <location>
        <begin position="1"/>
        <end position="160"/>
    </location>
</feature>
<name>A0A7W8VBI6_9ACTN</name>
<dbReference type="SUPFAM" id="SSF52317">
    <property type="entry name" value="Class I glutamine amidotransferase-like"/>
    <property type="match status" value="1"/>
</dbReference>
<sequence>MRIVIMLFDRFTGLDVVGPYEVLSRLPGAETVLVAERPGPVRTDTGALGLVADASLAEVGAADAVVVPGGPGQAALMGPGPVHEWLREVDSGSSWTVSVCTGSLVLAAAGLLRGRRATTHWAAMGQLAEHGVVPVRERVVEDGKYVSAAGVSAGIDMALGLAGRIEGDLFAQTVQLGIEYDPRPPYSAGSPDSAPPEVVAALLEGSRFGE</sequence>
<organism evidence="2 3">
    <name type="scientific">Nocardiopsis composta</name>
    <dbReference type="NCBI Taxonomy" id="157465"/>
    <lineage>
        <taxon>Bacteria</taxon>
        <taxon>Bacillati</taxon>
        <taxon>Actinomycetota</taxon>
        <taxon>Actinomycetes</taxon>
        <taxon>Streptosporangiales</taxon>
        <taxon>Nocardiopsidaceae</taxon>
        <taxon>Nocardiopsis</taxon>
    </lineage>
</organism>
<dbReference type="Gene3D" id="3.40.50.880">
    <property type="match status" value="1"/>
</dbReference>
<dbReference type="GO" id="GO:0006355">
    <property type="term" value="P:regulation of DNA-templated transcription"/>
    <property type="evidence" value="ECO:0007669"/>
    <property type="project" value="TreeGrafter"/>
</dbReference>
<dbReference type="AlphaFoldDB" id="A0A7W8VBI6"/>
<dbReference type="InterPro" id="IPR029062">
    <property type="entry name" value="Class_I_gatase-like"/>
</dbReference>
<evidence type="ECO:0000313" key="2">
    <source>
        <dbReference type="EMBL" id="MBB5430361.1"/>
    </source>
</evidence>
<dbReference type="Pfam" id="PF01965">
    <property type="entry name" value="DJ-1_PfpI"/>
    <property type="match status" value="1"/>
</dbReference>
<dbReference type="CDD" id="cd03139">
    <property type="entry name" value="GATase1_PfpI_2"/>
    <property type="match status" value="1"/>
</dbReference>
<evidence type="ECO:0000313" key="3">
    <source>
        <dbReference type="Proteomes" id="UP000572635"/>
    </source>
</evidence>
<reference evidence="2 3" key="1">
    <citation type="submission" date="2020-08" db="EMBL/GenBank/DDBJ databases">
        <title>Sequencing the genomes of 1000 actinobacteria strains.</title>
        <authorList>
            <person name="Klenk H.-P."/>
        </authorList>
    </citation>
    <scope>NUCLEOTIDE SEQUENCE [LARGE SCALE GENOMIC DNA]</scope>
    <source>
        <strain evidence="2 3">DSM 44551</strain>
    </source>
</reference>
<dbReference type="PANTHER" id="PTHR43130">
    <property type="entry name" value="ARAC-FAMILY TRANSCRIPTIONAL REGULATOR"/>
    <property type="match status" value="1"/>
</dbReference>